<dbReference type="PANTHER" id="PTHR48475:SF2">
    <property type="entry name" value="RIBONUCLEASE H"/>
    <property type="match status" value="1"/>
</dbReference>
<evidence type="ECO:0000313" key="2">
    <source>
        <dbReference type="Proteomes" id="UP000233551"/>
    </source>
</evidence>
<dbReference type="Proteomes" id="UP000233551">
    <property type="component" value="Unassembled WGS sequence"/>
</dbReference>
<reference evidence="1 2" key="1">
    <citation type="submission" date="2017-11" db="EMBL/GenBank/DDBJ databases">
        <title>De-novo sequencing of pomegranate (Punica granatum L.) genome.</title>
        <authorList>
            <person name="Akparov Z."/>
            <person name="Amiraslanov A."/>
            <person name="Hajiyeva S."/>
            <person name="Abbasov M."/>
            <person name="Kaur K."/>
            <person name="Hamwieh A."/>
            <person name="Solovyev V."/>
            <person name="Salamov A."/>
            <person name="Braich B."/>
            <person name="Kosarev P."/>
            <person name="Mahmoud A."/>
            <person name="Hajiyev E."/>
            <person name="Babayeva S."/>
            <person name="Izzatullayeva V."/>
            <person name="Mammadov A."/>
            <person name="Mammadov A."/>
            <person name="Sharifova S."/>
            <person name="Ojaghi J."/>
            <person name="Eynullazada K."/>
            <person name="Bayramov B."/>
            <person name="Abdulazimova A."/>
            <person name="Shahmuradov I."/>
        </authorList>
    </citation>
    <scope>NUCLEOTIDE SEQUENCE [LARGE SCALE GENOMIC DNA]</scope>
    <source>
        <strain evidence="2">cv. AG2017</strain>
        <tissue evidence="1">Leaf</tissue>
    </source>
</reference>
<dbReference type="PANTHER" id="PTHR48475">
    <property type="entry name" value="RIBONUCLEASE H"/>
    <property type="match status" value="1"/>
</dbReference>
<dbReference type="STRING" id="22663.A0A2I0JDJ4"/>
<proteinExistence type="predicted"/>
<dbReference type="AlphaFoldDB" id="A0A2I0JDJ4"/>
<comment type="caution">
    <text evidence="1">The sequence shown here is derived from an EMBL/GenBank/DDBJ whole genome shotgun (WGS) entry which is preliminary data.</text>
</comment>
<evidence type="ECO:0000313" key="1">
    <source>
        <dbReference type="EMBL" id="PKI54073.1"/>
    </source>
</evidence>
<protein>
    <recommendedName>
        <fullName evidence="3">RNase H type-1 domain-containing protein</fullName>
    </recommendedName>
</protein>
<keyword evidence="2" id="KW-1185">Reference proteome</keyword>
<accession>A0A2I0JDJ4</accession>
<sequence length="169" mass="19272">MMGRYTDKAKALLSRFPNVVVEQVSREENLIADSLNKVAMEGLKALGVVEAKGVHFVELLKKDESHSKEIVMNVEEEKCWMTPIREYLDKDVLPSNPQEAKCLKKKAIHYTLLNGVLYKLGYSKPMLCYQSPTDVNYIIHKLHERIVRAHERAKPLPIKRSGKNTTGIP</sequence>
<name>A0A2I0JDJ4_PUNGR</name>
<organism evidence="1 2">
    <name type="scientific">Punica granatum</name>
    <name type="common">Pomegranate</name>
    <dbReference type="NCBI Taxonomy" id="22663"/>
    <lineage>
        <taxon>Eukaryota</taxon>
        <taxon>Viridiplantae</taxon>
        <taxon>Streptophyta</taxon>
        <taxon>Embryophyta</taxon>
        <taxon>Tracheophyta</taxon>
        <taxon>Spermatophyta</taxon>
        <taxon>Magnoliopsida</taxon>
        <taxon>eudicotyledons</taxon>
        <taxon>Gunneridae</taxon>
        <taxon>Pentapetalae</taxon>
        <taxon>rosids</taxon>
        <taxon>malvids</taxon>
        <taxon>Myrtales</taxon>
        <taxon>Lythraceae</taxon>
        <taxon>Punica</taxon>
    </lineage>
</organism>
<evidence type="ECO:0008006" key="3">
    <source>
        <dbReference type="Google" id="ProtNLM"/>
    </source>
</evidence>
<gene>
    <name evidence="1" type="ORF">CRG98_025567</name>
</gene>
<dbReference type="EMBL" id="PGOL01001813">
    <property type="protein sequence ID" value="PKI54073.1"/>
    <property type="molecule type" value="Genomic_DNA"/>
</dbReference>